<gene>
    <name evidence="3" type="ORF">VNI00_007046</name>
</gene>
<dbReference type="EMBL" id="JAYKXP010000022">
    <property type="protein sequence ID" value="KAK7046051.1"/>
    <property type="molecule type" value="Genomic_DNA"/>
</dbReference>
<organism evidence="3 4">
    <name type="scientific">Paramarasmius palmivorus</name>
    <dbReference type="NCBI Taxonomy" id="297713"/>
    <lineage>
        <taxon>Eukaryota</taxon>
        <taxon>Fungi</taxon>
        <taxon>Dikarya</taxon>
        <taxon>Basidiomycota</taxon>
        <taxon>Agaricomycotina</taxon>
        <taxon>Agaricomycetes</taxon>
        <taxon>Agaricomycetidae</taxon>
        <taxon>Agaricales</taxon>
        <taxon>Marasmiineae</taxon>
        <taxon>Marasmiaceae</taxon>
        <taxon>Paramarasmius</taxon>
    </lineage>
</organism>
<dbReference type="Proteomes" id="UP001383192">
    <property type="component" value="Unassembled WGS sequence"/>
</dbReference>
<name>A0AAW0D383_9AGAR</name>
<evidence type="ECO:0000256" key="1">
    <source>
        <dbReference type="SAM" id="MobiDB-lite"/>
    </source>
</evidence>
<feature type="region of interest" description="Disordered" evidence="1">
    <location>
        <begin position="1"/>
        <end position="31"/>
    </location>
</feature>
<comment type="caution">
    <text evidence="3">The sequence shown here is derived from an EMBL/GenBank/DDBJ whole genome shotgun (WGS) entry which is preliminary data.</text>
</comment>
<keyword evidence="2" id="KW-0812">Transmembrane</keyword>
<sequence>MSTPELPNDTKTLAKSPLELDPGLGSSPRRKPSGCRFVCKSVLWVFAGLFGVFVAIIFFRSGASFVNGTLRFTHASVYQNQTWEEAVKTGQRYTVARPLIDQEQMFDVGVTVWLRKTEEEMGAAGGDATERAIYQDIVFRGLKLRDKAKLAKIPLQIPPTVFRSENISTSDLSASIILMPQSPSLLDRMTNYSSWGSTPVKPVRNQSGYSLDPSPRDRAIDSFAIRLDLIQVYENQTTTMEGHVYKDDDDEPLFGTKDVPDGNEAVCYALADSGQVVLAKPRHKLQPLVVSKSHVLIADETHLFNLKSTMEKHKRFSLYGRLCREEHGTCRWLRQYSTYGHWWSLIQFETDRNDELETGGRKEPEWAYAPYLTGARRAYGPKDLVPVPVSRQACDRNRTIAASRLLAERDEDQPVNITWHLTFSAASPGKITTVEAFRDDPRSRPVGPDDDEADRLDSQIDLNMMNAFLGNSPDVHPRRKLLLGFLELVLNVVYWLLRARGSTAFISVKGTYLRALSYILPSVLRIGEDYWLSILEILSLPAFMLWAVAPVKLIWSGSRWIPSGIEVLKPNHRERATNRLDERFKPHSTLAVLVGLTLLYHFIEPESVFLITPFETPKSPTPHAWTWALVFVDPLCITGYLCQIILNYRSGVFATHQKLYVYLWATSMSCELVSHMEWILGNDRAKTGWSVRDAGWTLLVGVLVLQALSLRHESKPEAEYEHEK</sequence>
<keyword evidence="2" id="KW-0472">Membrane</keyword>
<evidence type="ECO:0000313" key="3">
    <source>
        <dbReference type="EMBL" id="KAK7046051.1"/>
    </source>
</evidence>
<protein>
    <submittedName>
        <fullName evidence="3">Uncharacterized protein</fullName>
    </submittedName>
</protein>
<evidence type="ECO:0000313" key="4">
    <source>
        <dbReference type="Proteomes" id="UP001383192"/>
    </source>
</evidence>
<evidence type="ECO:0000256" key="2">
    <source>
        <dbReference type="SAM" id="Phobius"/>
    </source>
</evidence>
<proteinExistence type="predicted"/>
<reference evidence="3 4" key="1">
    <citation type="submission" date="2024-01" db="EMBL/GenBank/DDBJ databases">
        <title>A draft genome for a cacao thread blight-causing isolate of Paramarasmius palmivorus.</title>
        <authorList>
            <person name="Baruah I.K."/>
            <person name="Bukari Y."/>
            <person name="Amoako-Attah I."/>
            <person name="Meinhardt L.W."/>
            <person name="Bailey B.A."/>
            <person name="Cohen S.P."/>
        </authorList>
    </citation>
    <scope>NUCLEOTIDE SEQUENCE [LARGE SCALE GENOMIC DNA]</scope>
    <source>
        <strain evidence="3 4">GH-12</strain>
    </source>
</reference>
<dbReference type="AlphaFoldDB" id="A0AAW0D383"/>
<feature type="transmembrane region" description="Helical" evidence="2">
    <location>
        <begin position="37"/>
        <end position="59"/>
    </location>
</feature>
<keyword evidence="4" id="KW-1185">Reference proteome</keyword>
<keyword evidence="2" id="KW-1133">Transmembrane helix</keyword>
<feature type="compositionally biased region" description="Polar residues" evidence="1">
    <location>
        <begin position="1"/>
        <end position="13"/>
    </location>
</feature>
<accession>A0AAW0D383</accession>